<feature type="compositionally biased region" description="Basic and acidic residues" evidence="1">
    <location>
        <begin position="28"/>
        <end position="39"/>
    </location>
</feature>
<keyword evidence="3" id="KW-1185">Reference proteome</keyword>
<sequence>MESPRGPESPWKQTTTTTTTPLSVEQQTQREDQRDPEDRRTYLWSFGADGAGISKRSNRALNATLKHHHE</sequence>
<proteinExistence type="predicted"/>
<protein>
    <submittedName>
        <fullName evidence="2">Uncharacterized protein</fullName>
    </submittedName>
</protein>
<feature type="region of interest" description="Disordered" evidence="1">
    <location>
        <begin position="1"/>
        <end position="39"/>
    </location>
</feature>
<comment type="caution">
    <text evidence="2">The sequence shown here is derived from an EMBL/GenBank/DDBJ whole genome shotgun (WGS) entry which is preliminary data.</text>
</comment>
<reference evidence="2 3" key="1">
    <citation type="submission" date="2019-03" db="EMBL/GenBank/DDBJ databases">
        <title>First draft genome of Liparis tanakae, snailfish: a comprehensive survey of snailfish specific genes.</title>
        <authorList>
            <person name="Kim W."/>
            <person name="Song I."/>
            <person name="Jeong J.-H."/>
            <person name="Kim D."/>
            <person name="Kim S."/>
            <person name="Ryu S."/>
            <person name="Song J.Y."/>
            <person name="Lee S.K."/>
        </authorList>
    </citation>
    <scope>NUCLEOTIDE SEQUENCE [LARGE SCALE GENOMIC DNA]</scope>
    <source>
        <tissue evidence="2">Muscle</tissue>
    </source>
</reference>
<name>A0A4Z2H3Q2_9TELE</name>
<gene>
    <name evidence="2" type="ORF">EYF80_029338</name>
</gene>
<dbReference type="Proteomes" id="UP000314294">
    <property type="component" value="Unassembled WGS sequence"/>
</dbReference>
<dbReference type="AlphaFoldDB" id="A0A4Z2H3Q2"/>
<dbReference type="EMBL" id="SRLO01000333">
    <property type="protein sequence ID" value="TNN60487.1"/>
    <property type="molecule type" value="Genomic_DNA"/>
</dbReference>
<evidence type="ECO:0000256" key="1">
    <source>
        <dbReference type="SAM" id="MobiDB-lite"/>
    </source>
</evidence>
<evidence type="ECO:0000313" key="3">
    <source>
        <dbReference type="Proteomes" id="UP000314294"/>
    </source>
</evidence>
<accession>A0A4Z2H3Q2</accession>
<organism evidence="2 3">
    <name type="scientific">Liparis tanakae</name>
    <name type="common">Tanaka's snailfish</name>
    <dbReference type="NCBI Taxonomy" id="230148"/>
    <lineage>
        <taxon>Eukaryota</taxon>
        <taxon>Metazoa</taxon>
        <taxon>Chordata</taxon>
        <taxon>Craniata</taxon>
        <taxon>Vertebrata</taxon>
        <taxon>Euteleostomi</taxon>
        <taxon>Actinopterygii</taxon>
        <taxon>Neopterygii</taxon>
        <taxon>Teleostei</taxon>
        <taxon>Neoteleostei</taxon>
        <taxon>Acanthomorphata</taxon>
        <taxon>Eupercaria</taxon>
        <taxon>Perciformes</taxon>
        <taxon>Cottioidei</taxon>
        <taxon>Cottales</taxon>
        <taxon>Liparidae</taxon>
        <taxon>Liparis</taxon>
    </lineage>
</organism>
<evidence type="ECO:0000313" key="2">
    <source>
        <dbReference type="EMBL" id="TNN60487.1"/>
    </source>
</evidence>